<feature type="transmembrane region" description="Helical" evidence="7">
    <location>
        <begin position="65"/>
        <end position="88"/>
    </location>
</feature>
<sequence>MLAVVSITAPIFILIALGYGAVRFRLMPAEAVPGLGRFVLFFAMPALIFHTLSNLSFRQLIEPHYLLAYAGGSLLLLTLGLLLTLLVLKDEAVLASFKSMGMVVPNSAFFGYPVLLQVFDSPPARAFAMALLVENLLIIPLALALLEFSANRHNGGSLGRVLLGLPGRVLRNPLVLAIAAGTLAAALNLSLPQAMATSLELLGRASAAVALFVIGASLVGSPVRGNLAGMSTVMLGKLVAHPLLVALMVWWLPPFDPELQLAVILMAAMPMMSIYPIIGGQYGQRSFAASTLLLTTTAAFVSLSTILLLVG</sequence>
<dbReference type="Pfam" id="PF03547">
    <property type="entry name" value="Mem_trans"/>
    <property type="match status" value="1"/>
</dbReference>
<dbReference type="AlphaFoldDB" id="A0A2P7R1N9"/>
<protein>
    <submittedName>
        <fullName evidence="8">AEC family transporter</fullName>
    </submittedName>
</protein>
<evidence type="ECO:0000256" key="6">
    <source>
        <dbReference type="ARBA" id="ARBA00023136"/>
    </source>
</evidence>
<proteinExistence type="predicted"/>
<feature type="transmembrane region" description="Helical" evidence="7">
    <location>
        <begin position="259"/>
        <end position="278"/>
    </location>
</feature>
<organism evidence="8 9">
    <name type="scientific">Zobellella endophytica</name>
    <dbReference type="NCBI Taxonomy" id="2116700"/>
    <lineage>
        <taxon>Bacteria</taxon>
        <taxon>Pseudomonadati</taxon>
        <taxon>Pseudomonadota</taxon>
        <taxon>Gammaproteobacteria</taxon>
        <taxon>Aeromonadales</taxon>
        <taxon>Aeromonadaceae</taxon>
        <taxon>Zobellella</taxon>
    </lineage>
</organism>
<keyword evidence="2" id="KW-0813">Transport</keyword>
<dbReference type="EMBL" id="PXYG01000007">
    <property type="protein sequence ID" value="PSJ44130.1"/>
    <property type="molecule type" value="Genomic_DNA"/>
</dbReference>
<evidence type="ECO:0000256" key="3">
    <source>
        <dbReference type="ARBA" id="ARBA00022475"/>
    </source>
</evidence>
<accession>A0A2P7R1N9</accession>
<evidence type="ECO:0000256" key="4">
    <source>
        <dbReference type="ARBA" id="ARBA00022692"/>
    </source>
</evidence>
<feature type="transmembrane region" description="Helical" evidence="7">
    <location>
        <begin position="6"/>
        <end position="22"/>
    </location>
</feature>
<dbReference type="OrthoDB" id="3435874at2"/>
<gene>
    <name evidence="8" type="ORF">C7H85_15410</name>
</gene>
<feature type="transmembrane region" description="Helical" evidence="7">
    <location>
        <begin position="232"/>
        <end position="253"/>
    </location>
</feature>
<evidence type="ECO:0000313" key="9">
    <source>
        <dbReference type="Proteomes" id="UP000240243"/>
    </source>
</evidence>
<dbReference type="InterPro" id="IPR004776">
    <property type="entry name" value="Mem_transp_PIN-like"/>
</dbReference>
<dbReference type="PANTHER" id="PTHR36838:SF1">
    <property type="entry name" value="SLR1864 PROTEIN"/>
    <property type="match status" value="1"/>
</dbReference>
<evidence type="ECO:0000256" key="7">
    <source>
        <dbReference type="SAM" id="Phobius"/>
    </source>
</evidence>
<evidence type="ECO:0000256" key="5">
    <source>
        <dbReference type="ARBA" id="ARBA00022989"/>
    </source>
</evidence>
<comment type="caution">
    <text evidence="8">The sequence shown here is derived from an EMBL/GenBank/DDBJ whole genome shotgun (WGS) entry which is preliminary data.</text>
</comment>
<keyword evidence="9" id="KW-1185">Reference proteome</keyword>
<dbReference type="RefSeq" id="WP_106730582.1">
    <property type="nucleotide sequence ID" value="NZ_PXYG01000007.1"/>
</dbReference>
<name>A0A2P7R1N9_9GAMM</name>
<evidence type="ECO:0000256" key="1">
    <source>
        <dbReference type="ARBA" id="ARBA00004141"/>
    </source>
</evidence>
<feature type="transmembrane region" description="Helical" evidence="7">
    <location>
        <begin position="201"/>
        <end position="220"/>
    </location>
</feature>
<keyword evidence="3" id="KW-1003">Cell membrane</keyword>
<feature type="transmembrane region" description="Helical" evidence="7">
    <location>
        <begin position="169"/>
        <end position="189"/>
    </location>
</feature>
<evidence type="ECO:0000313" key="8">
    <source>
        <dbReference type="EMBL" id="PSJ44130.1"/>
    </source>
</evidence>
<keyword evidence="6 7" id="KW-0472">Membrane</keyword>
<keyword evidence="4 7" id="KW-0812">Transmembrane</keyword>
<dbReference type="GO" id="GO:0016020">
    <property type="term" value="C:membrane"/>
    <property type="evidence" value="ECO:0007669"/>
    <property type="project" value="UniProtKB-SubCell"/>
</dbReference>
<evidence type="ECO:0000256" key="2">
    <source>
        <dbReference type="ARBA" id="ARBA00022448"/>
    </source>
</evidence>
<dbReference type="PANTHER" id="PTHR36838">
    <property type="entry name" value="AUXIN EFFLUX CARRIER FAMILY PROTEIN"/>
    <property type="match status" value="1"/>
</dbReference>
<feature type="transmembrane region" description="Helical" evidence="7">
    <location>
        <begin position="290"/>
        <end position="310"/>
    </location>
</feature>
<reference evidence="8 9" key="1">
    <citation type="submission" date="2018-03" db="EMBL/GenBank/DDBJ databases">
        <title>The draft genome of Zobellella sp. 59N8.</title>
        <authorList>
            <person name="Liu L."/>
            <person name="Li L."/>
            <person name="Zhang X."/>
            <person name="Liang L."/>
            <person name="Wang T."/>
        </authorList>
    </citation>
    <scope>NUCLEOTIDE SEQUENCE [LARGE SCALE GENOMIC DNA]</scope>
    <source>
        <strain evidence="8 9">59N8</strain>
    </source>
</reference>
<keyword evidence="5 7" id="KW-1133">Transmembrane helix</keyword>
<dbReference type="Proteomes" id="UP000240243">
    <property type="component" value="Unassembled WGS sequence"/>
</dbReference>
<feature type="transmembrane region" description="Helical" evidence="7">
    <location>
        <begin position="100"/>
        <end position="119"/>
    </location>
</feature>
<feature type="transmembrane region" description="Helical" evidence="7">
    <location>
        <begin position="34"/>
        <end position="53"/>
    </location>
</feature>
<dbReference type="GO" id="GO:0055085">
    <property type="term" value="P:transmembrane transport"/>
    <property type="evidence" value="ECO:0007669"/>
    <property type="project" value="InterPro"/>
</dbReference>
<comment type="subcellular location">
    <subcellularLocation>
        <location evidence="1">Membrane</location>
        <topology evidence="1">Multi-pass membrane protein</topology>
    </subcellularLocation>
</comment>
<feature type="transmembrane region" description="Helical" evidence="7">
    <location>
        <begin position="125"/>
        <end position="148"/>
    </location>
</feature>